<dbReference type="Proteomes" id="UP000638353">
    <property type="component" value="Unassembled WGS sequence"/>
</dbReference>
<reference evidence="2" key="2">
    <citation type="submission" date="2020-09" db="EMBL/GenBank/DDBJ databases">
        <authorList>
            <person name="Sun Q."/>
            <person name="Ohkuma M."/>
        </authorList>
    </citation>
    <scope>NUCLEOTIDE SEQUENCE</scope>
    <source>
        <strain evidence="2">JCM 4637</strain>
    </source>
</reference>
<protein>
    <submittedName>
        <fullName evidence="2">Uncharacterized protein</fullName>
    </submittedName>
</protein>
<dbReference type="AlphaFoldDB" id="A0A918X439"/>
<gene>
    <name evidence="2" type="ORF">GCM10010334_64940</name>
</gene>
<sequence length="131" mass="13878">MHDDECAVLAQVQVEFDDVHARVLGVQEGAEGVLRLDTHDSAMTDGEERQGDLASVDGGTQLPARTTQPAARDAEPTARLAARLRNGTRLARGTGVFRRGVRDAQQDAGDDGGEKDGAHAHGDGSSYREGE</sequence>
<name>A0A918X439_9ACTN</name>
<feature type="region of interest" description="Disordered" evidence="1">
    <location>
        <begin position="40"/>
        <end position="131"/>
    </location>
</feature>
<feature type="compositionally biased region" description="Basic and acidic residues" evidence="1">
    <location>
        <begin position="40"/>
        <end position="51"/>
    </location>
</feature>
<organism evidence="2 3">
    <name type="scientific">Streptomyces finlayi</name>
    <dbReference type="NCBI Taxonomy" id="67296"/>
    <lineage>
        <taxon>Bacteria</taxon>
        <taxon>Bacillati</taxon>
        <taxon>Actinomycetota</taxon>
        <taxon>Actinomycetes</taxon>
        <taxon>Kitasatosporales</taxon>
        <taxon>Streptomycetaceae</taxon>
        <taxon>Streptomyces</taxon>
    </lineage>
</organism>
<evidence type="ECO:0000313" key="2">
    <source>
        <dbReference type="EMBL" id="GHD10013.1"/>
    </source>
</evidence>
<accession>A0A918X439</accession>
<comment type="caution">
    <text evidence="2">The sequence shown here is derived from an EMBL/GenBank/DDBJ whole genome shotgun (WGS) entry which is preliminary data.</text>
</comment>
<feature type="compositionally biased region" description="Basic and acidic residues" evidence="1">
    <location>
        <begin position="112"/>
        <end position="131"/>
    </location>
</feature>
<dbReference type="EMBL" id="BMVC01000015">
    <property type="protein sequence ID" value="GHD10013.1"/>
    <property type="molecule type" value="Genomic_DNA"/>
</dbReference>
<evidence type="ECO:0000256" key="1">
    <source>
        <dbReference type="SAM" id="MobiDB-lite"/>
    </source>
</evidence>
<evidence type="ECO:0000313" key="3">
    <source>
        <dbReference type="Proteomes" id="UP000638353"/>
    </source>
</evidence>
<proteinExistence type="predicted"/>
<reference evidence="2" key="1">
    <citation type="journal article" date="2014" name="Int. J. Syst. Evol. Microbiol.">
        <title>Complete genome sequence of Corynebacterium casei LMG S-19264T (=DSM 44701T), isolated from a smear-ripened cheese.</title>
        <authorList>
            <consortium name="US DOE Joint Genome Institute (JGI-PGF)"/>
            <person name="Walter F."/>
            <person name="Albersmeier A."/>
            <person name="Kalinowski J."/>
            <person name="Ruckert C."/>
        </authorList>
    </citation>
    <scope>NUCLEOTIDE SEQUENCE</scope>
    <source>
        <strain evidence="2">JCM 4637</strain>
    </source>
</reference>